<feature type="non-terminal residue" evidence="1">
    <location>
        <position position="90"/>
    </location>
</feature>
<accession>X0XIY3</accession>
<dbReference type="AlphaFoldDB" id="X0XIY3"/>
<comment type="caution">
    <text evidence="1">The sequence shown here is derived from an EMBL/GenBank/DDBJ whole genome shotgun (WGS) entry which is preliminary data.</text>
</comment>
<reference evidence="1" key="1">
    <citation type="journal article" date="2014" name="Front. Microbiol.">
        <title>High frequency of phylogenetically diverse reductive dehalogenase-homologous genes in deep subseafloor sedimentary metagenomes.</title>
        <authorList>
            <person name="Kawai M."/>
            <person name="Futagami T."/>
            <person name="Toyoda A."/>
            <person name="Takaki Y."/>
            <person name="Nishi S."/>
            <person name="Hori S."/>
            <person name="Arai W."/>
            <person name="Tsubouchi T."/>
            <person name="Morono Y."/>
            <person name="Uchiyama I."/>
            <person name="Ito T."/>
            <person name="Fujiyama A."/>
            <person name="Inagaki F."/>
            <person name="Takami H."/>
        </authorList>
    </citation>
    <scope>NUCLEOTIDE SEQUENCE</scope>
    <source>
        <strain evidence="1">Expedition CK06-06</strain>
    </source>
</reference>
<organism evidence="1">
    <name type="scientific">marine sediment metagenome</name>
    <dbReference type="NCBI Taxonomy" id="412755"/>
    <lineage>
        <taxon>unclassified sequences</taxon>
        <taxon>metagenomes</taxon>
        <taxon>ecological metagenomes</taxon>
    </lineage>
</organism>
<gene>
    <name evidence="1" type="ORF">S01H1_63406</name>
</gene>
<evidence type="ECO:0000313" key="1">
    <source>
        <dbReference type="EMBL" id="GAG35327.1"/>
    </source>
</evidence>
<name>X0XIY3_9ZZZZ</name>
<sequence length="90" mass="10032">MRIIMEHTPGPWVVDALNRILAGGLKIAKIPVSNLIHLAERKANAKLITAAPDLLYHLCALLEILPECECDNTHKQNDTKCRMCFAKEAI</sequence>
<dbReference type="EMBL" id="BARS01041722">
    <property type="protein sequence ID" value="GAG35327.1"/>
    <property type="molecule type" value="Genomic_DNA"/>
</dbReference>
<proteinExistence type="predicted"/>
<protein>
    <submittedName>
        <fullName evidence="1">Uncharacterized protein</fullName>
    </submittedName>
</protein>